<dbReference type="Pfam" id="PF02771">
    <property type="entry name" value="Acyl-CoA_dh_N"/>
    <property type="match status" value="1"/>
</dbReference>
<dbReference type="Pfam" id="PF12806">
    <property type="entry name" value="Acyl-CoA_dh_C"/>
    <property type="match status" value="1"/>
</dbReference>
<dbReference type="Pfam" id="PF00441">
    <property type="entry name" value="Acyl-CoA_dh_1"/>
    <property type="match status" value="1"/>
</dbReference>
<dbReference type="Gene3D" id="2.40.110.10">
    <property type="entry name" value="Butyryl-CoA Dehydrogenase, subunit A, domain 2"/>
    <property type="match status" value="1"/>
</dbReference>
<dbReference type="EMBL" id="HE573027">
    <property type="protein sequence ID" value="CCC53796.1"/>
    <property type="molecule type" value="Genomic_DNA"/>
</dbReference>
<dbReference type="InterPro" id="IPR052166">
    <property type="entry name" value="Diverse_Acyl-CoA_DH"/>
</dbReference>
<dbReference type="GO" id="GO:0016627">
    <property type="term" value="F:oxidoreductase activity, acting on the CH-CH group of donors"/>
    <property type="evidence" value="ECO:0007669"/>
    <property type="project" value="InterPro"/>
</dbReference>
<dbReference type="EC" id="1.3.99.3" evidence="9"/>
<dbReference type="InterPro" id="IPR013786">
    <property type="entry name" value="AcylCoA_DH/ox_N"/>
</dbReference>
<evidence type="ECO:0000256" key="1">
    <source>
        <dbReference type="ARBA" id="ARBA00001974"/>
    </source>
</evidence>
<dbReference type="PANTHER" id="PTHR42803:SF1">
    <property type="entry name" value="BROAD-SPECIFICITY LINEAR ACYL-COA DEHYDROGENASE FADE5"/>
    <property type="match status" value="1"/>
</dbReference>
<dbReference type="PANTHER" id="PTHR42803">
    <property type="entry name" value="ACYL-COA DEHYDROGENASE"/>
    <property type="match status" value="1"/>
</dbReference>
<keyword evidence="4" id="KW-0274">FAD</keyword>
<dbReference type="SUPFAM" id="SSF47203">
    <property type="entry name" value="Acyl-CoA dehydrogenase C-terminal domain-like"/>
    <property type="match status" value="1"/>
</dbReference>
<evidence type="ECO:0000256" key="3">
    <source>
        <dbReference type="ARBA" id="ARBA00022630"/>
    </source>
</evidence>
<feature type="domain" description="Acyl-CoA dehydrogenase/oxidase C-terminal" evidence="6">
    <location>
        <begin position="365"/>
        <end position="475"/>
    </location>
</feature>
<dbReference type="InterPro" id="IPR036250">
    <property type="entry name" value="AcylCo_DH-like_C"/>
</dbReference>
<keyword evidence="5 9" id="KW-0560">Oxidoreductase</keyword>
<dbReference type="InterPro" id="IPR046373">
    <property type="entry name" value="Acyl-CoA_Oxase/DH_mid-dom_sf"/>
</dbReference>
<evidence type="ECO:0000259" key="8">
    <source>
        <dbReference type="Pfam" id="PF12806"/>
    </source>
</evidence>
<dbReference type="VEuPathDB" id="TriTrypDB:TvY486_1112800"/>
<dbReference type="InterPro" id="IPR009075">
    <property type="entry name" value="AcylCo_DH/oxidase_C"/>
</dbReference>
<dbReference type="InterPro" id="IPR037069">
    <property type="entry name" value="AcylCoA_DH/ox_N_sf"/>
</dbReference>
<dbReference type="OMA" id="DNRINMI"/>
<dbReference type="AlphaFoldDB" id="G0UD85"/>
<gene>
    <name evidence="9" type="ORF">TVY486_1112800</name>
</gene>
<sequence length="635" mass="69205">MIRRCPLFSLALPGAARRFALTSPLHDAVYAPPVKDYQFLMEEVFCLYRHYDKLGRPDVNKNIFDSLLDKASTLATQPLVSMYANGARGGCAPQADSPVHTSTDLAEGYKLLRDGGWFGLCHPEEFGGQGLPGSVGFVTREVMATANWPLLAYPTMNACAANVLLACGNAEERNVFVAKLLSGEWGGYVCLTEQHSEGELEHVETRAESCGGGTYRLNGTKVRIPVGDHDMVSNVIFILLARVPDATVGSSEISLFVVPRHTVKPDGTLEAEQNVKCTAMRCAVGLEGRLICELHLENSVGYLVGKPGEGLARLLASMDVINAGTAMGGVCRAELAFQNGLSYSTQRGSQSTRSGPQAIDPSSSLLARSAHVRSRLLYARAVAEGGRAFLLDVARLLDLQHNASSLDVRRALATEVGFYALIAKVCLVKWGANAALCCLQVTSGSLGTEDSVLERLFADAHATMLYDGTTRSQLTDFISKYLLSPTSGEAARFGSRVNALVRPLFFARGVLGRCARRLWMLQKQWRMGITKVKMSALQDPESIAAASEDLVMCTGYVILGYYWLLLAVAAQKRLETGQESQKFYRSKIDLCHYVFQNILPYVDAHFQMMQSDAGILKYNEAAWASDCSTKEEPPH</sequence>
<evidence type="ECO:0000313" key="9">
    <source>
        <dbReference type="EMBL" id="CCC53796.1"/>
    </source>
</evidence>
<comment type="cofactor">
    <cofactor evidence="1">
        <name>FAD</name>
        <dbReference type="ChEBI" id="CHEBI:57692"/>
    </cofactor>
</comment>
<dbReference type="GO" id="GO:0050660">
    <property type="term" value="F:flavin adenine dinucleotide binding"/>
    <property type="evidence" value="ECO:0007669"/>
    <property type="project" value="InterPro"/>
</dbReference>
<evidence type="ECO:0000259" key="6">
    <source>
        <dbReference type="Pfam" id="PF00441"/>
    </source>
</evidence>
<dbReference type="InterPro" id="IPR009100">
    <property type="entry name" value="AcylCoA_DH/oxidase_NM_dom_sf"/>
</dbReference>
<name>G0UD85_TRYVY</name>
<comment type="similarity">
    <text evidence="2">Belongs to the acyl-CoA dehydrogenase family.</text>
</comment>
<evidence type="ECO:0000256" key="4">
    <source>
        <dbReference type="ARBA" id="ARBA00022827"/>
    </source>
</evidence>
<keyword evidence="3" id="KW-0285">Flavoprotein</keyword>
<protein>
    <submittedName>
        <fullName evidence="9">Putative acyl-CoA dehydrogenase</fullName>
        <ecNumber evidence="9">1.3.99.3</ecNumber>
    </submittedName>
</protein>
<evidence type="ECO:0000256" key="5">
    <source>
        <dbReference type="ARBA" id="ARBA00023002"/>
    </source>
</evidence>
<feature type="domain" description="Acyl-CoA dehydrogenase/oxidase N-terminal" evidence="7">
    <location>
        <begin position="106"/>
        <end position="184"/>
    </location>
</feature>
<dbReference type="InterPro" id="IPR025878">
    <property type="entry name" value="Acyl-CoA_dh-like_C_dom"/>
</dbReference>
<evidence type="ECO:0000256" key="2">
    <source>
        <dbReference type="ARBA" id="ARBA00009347"/>
    </source>
</evidence>
<evidence type="ECO:0000259" key="7">
    <source>
        <dbReference type="Pfam" id="PF02771"/>
    </source>
</evidence>
<reference evidence="9" key="1">
    <citation type="journal article" date="2012" name="Proc. Natl. Acad. Sci. U.S.A.">
        <title>Antigenic diversity is generated by distinct evolutionary mechanisms in African trypanosome species.</title>
        <authorList>
            <person name="Jackson A.P."/>
            <person name="Berry A."/>
            <person name="Aslett M."/>
            <person name="Allison H.C."/>
            <person name="Burton P."/>
            <person name="Vavrova-Anderson J."/>
            <person name="Brown R."/>
            <person name="Browne H."/>
            <person name="Corton N."/>
            <person name="Hauser H."/>
            <person name="Gamble J."/>
            <person name="Gilderthorp R."/>
            <person name="Marcello L."/>
            <person name="McQuillan J."/>
            <person name="Otto T.D."/>
            <person name="Quail M.A."/>
            <person name="Sanders M.J."/>
            <person name="van Tonder A."/>
            <person name="Ginger M.L."/>
            <person name="Field M.C."/>
            <person name="Barry J.D."/>
            <person name="Hertz-Fowler C."/>
            <person name="Berriman M."/>
        </authorList>
    </citation>
    <scope>NUCLEOTIDE SEQUENCE</scope>
    <source>
        <strain evidence="9">Y486</strain>
    </source>
</reference>
<organism evidence="9">
    <name type="scientific">Trypanosoma vivax (strain Y486)</name>
    <dbReference type="NCBI Taxonomy" id="1055687"/>
    <lineage>
        <taxon>Eukaryota</taxon>
        <taxon>Discoba</taxon>
        <taxon>Euglenozoa</taxon>
        <taxon>Kinetoplastea</taxon>
        <taxon>Metakinetoplastina</taxon>
        <taxon>Trypanosomatida</taxon>
        <taxon>Trypanosomatidae</taxon>
        <taxon>Trypanosoma</taxon>
        <taxon>Duttonella</taxon>
    </lineage>
</organism>
<proteinExistence type="inferred from homology"/>
<feature type="domain" description="Acetyl-CoA dehydrogenase-like C-terminal" evidence="8">
    <location>
        <begin position="509"/>
        <end position="613"/>
    </location>
</feature>
<accession>G0UD85</accession>
<dbReference type="Gene3D" id="1.20.140.10">
    <property type="entry name" value="Butyryl-CoA Dehydrogenase, subunit A, domain 3"/>
    <property type="match status" value="1"/>
</dbReference>
<dbReference type="SUPFAM" id="SSF56645">
    <property type="entry name" value="Acyl-CoA dehydrogenase NM domain-like"/>
    <property type="match status" value="1"/>
</dbReference>
<dbReference type="Gene3D" id="1.10.540.10">
    <property type="entry name" value="Acyl-CoA dehydrogenase/oxidase, N-terminal domain"/>
    <property type="match status" value="1"/>
</dbReference>